<name>A0A0K1EMD8_CHOCO</name>
<evidence type="ECO:0000313" key="2">
    <source>
        <dbReference type="EMBL" id="AKT42034.1"/>
    </source>
</evidence>
<feature type="region of interest" description="Disordered" evidence="1">
    <location>
        <begin position="213"/>
        <end position="234"/>
    </location>
</feature>
<dbReference type="OrthoDB" id="5505369at2"/>
<dbReference type="Proteomes" id="UP000067626">
    <property type="component" value="Chromosome"/>
</dbReference>
<dbReference type="RefSeq" id="WP_050433719.1">
    <property type="nucleotide sequence ID" value="NZ_CP012159.1"/>
</dbReference>
<dbReference type="GO" id="GO:0032259">
    <property type="term" value="P:methylation"/>
    <property type="evidence" value="ECO:0007669"/>
    <property type="project" value="UniProtKB-KW"/>
</dbReference>
<dbReference type="InterPro" id="IPR029063">
    <property type="entry name" value="SAM-dependent_MTases_sf"/>
</dbReference>
<keyword evidence="2" id="KW-0489">Methyltransferase</keyword>
<dbReference type="STRING" id="52.CMC5_062560"/>
<proteinExistence type="predicted"/>
<evidence type="ECO:0000256" key="1">
    <source>
        <dbReference type="SAM" id="MobiDB-lite"/>
    </source>
</evidence>
<keyword evidence="3" id="KW-1185">Reference proteome</keyword>
<organism evidence="2 3">
    <name type="scientific">Chondromyces crocatus</name>
    <dbReference type="NCBI Taxonomy" id="52"/>
    <lineage>
        <taxon>Bacteria</taxon>
        <taxon>Pseudomonadati</taxon>
        <taxon>Myxococcota</taxon>
        <taxon>Polyangia</taxon>
        <taxon>Polyangiales</taxon>
        <taxon>Polyangiaceae</taxon>
        <taxon>Chondromyces</taxon>
    </lineage>
</organism>
<sequence>MRTQIGKNQLDIARDELLARLEGHSRVLVDVGTGDGRFVYRWASAHPETLCIGLDAVGERMREVSHRASRKPARGGRPNALFVVASAQALPEELTGLADLISINYPWSSLFSALVLPDPVVLAGLRRVARPGAELLLLLNQSVLDDRPYAERLGLPPLSEERIESELRPAYLAAGFTLLEHRLLEGDAPHQTSWGQHLTLGSGRRTRLVTAQAVNPASMSASEPRASSGAAEGD</sequence>
<keyword evidence="2" id="KW-0808">Transferase</keyword>
<dbReference type="EMBL" id="CP012159">
    <property type="protein sequence ID" value="AKT42034.1"/>
    <property type="molecule type" value="Genomic_DNA"/>
</dbReference>
<evidence type="ECO:0000313" key="3">
    <source>
        <dbReference type="Proteomes" id="UP000067626"/>
    </source>
</evidence>
<gene>
    <name evidence="2" type="ORF">CMC5_062560</name>
</gene>
<dbReference type="KEGG" id="ccro:CMC5_062560"/>
<dbReference type="SUPFAM" id="SSF53335">
    <property type="entry name" value="S-adenosyl-L-methionine-dependent methyltransferases"/>
    <property type="match status" value="1"/>
</dbReference>
<dbReference type="CDD" id="cd02440">
    <property type="entry name" value="AdoMet_MTases"/>
    <property type="match status" value="1"/>
</dbReference>
<protein>
    <submittedName>
        <fullName evidence="2">rRNA methyltransferase</fullName>
    </submittedName>
</protein>
<reference evidence="2 3" key="1">
    <citation type="submission" date="2015-07" db="EMBL/GenBank/DDBJ databases">
        <title>Genome analysis of myxobacterium Chondromyces crocatus Cm c5 reveals a high potential for natural compound synthesis and the genetic basis for the loss of fruiting body formation.</title>
        <authorList>
            <person name="Zaburannyi N."/>
            <person name="Bunk B."/>
            <person name="Maier J."/>
            <person name="Overmann J."/>
            <person name="Mueller R."/>
        </authorList>
    </citation>
    <scope>NUCLEOTIDE SEQUENCE [LARGE SCALE GENOMIC DNA]</scope>
    <source>
        <strain evidence="2 3">Cm c5</strain>
    </source>
</reference>
<dbReference type="Gene3D" id="3.40.50.150">
    <property type="entry name" value="Vaccinia Virus protein VP39"/>
    <property type="match status" value="1"/>
</dbReference>
<dbReference type="GO" id="GO:0008168">
    <property type="term" value="F:methyltransferase activity"/>
    <property type="evidence" value="ECO:0007669"/>
    <property type="project" value="UniProtKB-KW"/>
</dbReference>
<dbReference type="InterPro" id="IPR056262">
    <property type="entry name" value="NpmA"/>
</dbReference>
<accession>A0A0K1EMD8</accession>
<dbReference type="AlphaFoldDB" id="A0A0K1EMD8"/>
<dbReference type="Pfam" id="PF24675">
    <property type="entry name" value="NpmA"/>
    <property type="match status" value="1"/>
</dbReference>